<protein>
    <submittedName>
        <fullName evidence="1">Uncharacterized protein</fullName>
    </submittedName>
</protein>
<keyword evidence="2" id="KW-1185">Reference proteome</keyword>
<accession>A0A5S4YNM5</accession>
<gene>
    <name evidence="1" type="ORF">FXV83_16230</name>
</gene>
<dbReference type="RefSeq" id="WP_148740416.1">
    <property type="nucleotide sequence ID" value="NZ_VSTH01000051.1"/>
</dbReference>
<evidence type="ECO:0000313" key="2">
    <source>
        <dbReference type="Proteomes" id="UP000324797"/>
    </source>
</evidence>
<dbReference type="AlphaFoldDB" id="A0A5S4YNM5"/>
<organism evidence="1 2">
    <name type="scientific">Bradyrhizobium hipponense</name>
    <dbReference type="NCBI Taxonomy" id="2605638"/>
    <lineage>
        <taxon>Bacteria</taxon>
        <taxon>Pseudomonadati</taxon>
        <taxon>Pseudomonadota</taxon>
        <taxon>Alphaproteobacteria</taxon>
        <taxon>Hyphomicrobiales</taxon>
        <taxon>Nitrobacteraceae</taxon>
        <taxon>Bradyrhizobium</taxon>
    </lineage>
</organism>
<dbReference type="EMBL" id="VSTH01000051">
    <property type="protein sequence ID" value="TYO65482.1"/>
    <property type="molecule type" value="Genomic_DNA"/>
</dbReference>
<evidence type="ECO:0000313" key="1">
    <source>
        <dbReference type="EMBL" id="TYO65482.1"/>
    </source>
</evidence>
<name>A0A5S4YNM5_9BRAD</name>
<dbReference type="Proteomes" id="UP000324797">
    <property type="component" value="Unassembled WGS sequence"/>
</dbReference>
<comment type="caution">
    <text evidence="1">The sequence shown here is derived from an EMBL/GenBank/DDBJ whole genome shotgun (WGS) entry which is preliminary data.</text>
</comment>
<proteinExistence type="predicted"/>
<reference evidence="1 2" key="1">
    <citation type="submission" date="2019-08" db="EMBL/GenBank/DDBJ databases">
        <title>Bradyrhizobium hipponensis sp. nov., a rhizobium isolated from a Lupinus angustifolius root nodule in Tunisia.</title>
        <authorList>
            <person name="Off K."/>
            <person name="Rejili M."/>
            <person name="Mars M."/>
            <person name="Brachmann A."/>
            <person name="Marin M."/>
        </authorList>
    </citation>
    <scope>NUCLEOTIDE SEQUENCE [LARGE SCALE GENOMIC DNA]</scope>
    <source>
        <strain evidence="2">aSej3</strain>
    </source>
</reference>
<sequence length="80" mass="8952">MRERLRALFCAYSTRTNRTPSQSAILMEAGSVVLSPRVQDQVIQATIEALEAAFENTPGRSEIRRRPIYSGNILEFPGGR</sequence>